<protein>
    <submittedName>
        <fullName evidence="5">BlaI/MecI/CopY family transcriptional regulator</fullName>
    </submittedName>
</protein>
<name>A0ABT0GND3_9GAMM</name>
<accession>A0ABT0GND3</accession>
<dbReference type="InterPro" id="IPR036390">
    <property type="entry name" value="WH_DNA-bd_sf"/>
</dbReference>
<dbReference type="Gene3D" id="1.10.10.10">
    <property type="entry name" value="Winged helix-like DNA-binding domain superfamily/Winged helix DNA-binding domain"/>
    <property type="match status" value="1"/>
</dbReference>
<keyword evidence="2" id="KW-0805">Transcription regulation</keyword>
<keyword evidence="4" id="KW-0804">Transcription</keyword>
<evidence type="ECO:0000256" key="1">
    <source>
        <dbReference type="ARBA" id="ARBA00011046"/>
    </source>
</evidence>
<evidence type="ECO:0000256" key="4">
    <source>
        <dbReference type="ARBA" id="ARBA00023163"/>
    </source>
</evidence>
<comment type="caution">
    <text evidence="5">The sequence shown here is derived from an EMBL/GenBank/DDBJ whole genome shotgun (WGS) entry which is preliminary data.</text>
</comment>
<comment type="similarity">
    <text evidence="1">Belongs to the BlaI transcriptional regulatory family.</text>
</comment>
<reference evidence="5" key="1">
    <citation type="submission" date="2022-04" db="EMBL/GenBank/DDBJ databases">
        <title>Lysobacter sp. CAU 1642 isolated from sea sand.</title>
        <authorList>
            <person name="Kim W."/>
        </authorList>
    </citation>
    <scope>NUCLEOTIDE SEQUENCE</scope>
    <source>
        <strain evidence="5">CAU 1642</strain>
    </source>
</reference>
<dbReference type="PIRSF" id="PIRSF019455">
    <property type="entry name" value="CopR_AtkY"/>
    <property type="match status" value="1"/>
</dbReference>
<dbReference type="SUPFAM" id="SSF46785">
    <property type="entry name" value="Winged helix' DNA-binding domain"/>
    <property type="match status" value="1"/>
</dbReference>
<evidence type="ECO:0000313" key="6">
    <source>
        <dbReference type="Proteomes" id="UP001431449"/>
    </source>
</evidence>
<sequence>MAPRAAVPRPTESELAILGVLWDLGEATVREVHEALYGEDGGYTTALKMLQVMHAKGLVRRDERQRAHVYKAAISKSATQKRATAELVQRLFDGRPAELVMRALGSDKSPSAEELSQIRELLDRIEHGRRHD</sequence>
<evidence type="ECO:0000256" key="2">
    <source>
        <dbReference type="ARBA" id="ARBA00023015"/>
    </source>
</evidence>
<gene>
    <name evidence="5" type="ORF">M0G41_17735</name>
</gene>
<organism evidence="5 6">
    <name type="scientific">Pseudomarimonas salicorniae</name>
    <dbReference type="NCBI Taxonomy" id="2933270"/>
    <lineage>
        <taxon>Bacteria</taxon>
        <taxon>Pseudomonadati</taxon>
        <taxon>Pseudomonadota</taxon>
        <taxon>Gammaproteobacteria</taxon>
        <taxon>Lysobacterales</taxon>
        <taxon>Lysobacteraceae</taxon>
        <taxon>Pseudomarimonas</taxon>
    </lineage>
</organism>
<keyword evidence="3" id="KW-0238">DNA-binding</keyword>
<dbReference type="RefSeq" id="WP_248211496.1">
    <property type="nucleotide sequence ID" value="NZ_JALNMH010000019.1"/>
</dbReference>
<dbReference type="Proteomes" id="UP001431449">
    <property type="component" value="Unassembled WGS sequence"/>
</dbReference>
<evidence type="ECO:0000313" key="5">
    <source>
        <dbReference type="EMBL" id="MCK7595500.1"/>
    </source>
</evidence>
<evidence type="ECO:0000256" key="3">
    <source>
        <dbReference type="ARBA" id="ARBA00023125"/>
    </source>
</evidence>
<keyword evidence="6" id="KW-1185">Reference proteome</keyword>
<dbReference type="InterPro" id="IPR005650">
    <property type="entry name" value="BlaI_family"/>
</dbReference>
<dbReference type="EMBL" id="JALNMH010000019">
    <property type="protein sequence ID" value="MCK7595500.1"/>
    <property type="molecule type" value="Genomic_DNA"/>
</dbReference>
<dbReference type="Pfam" id="PF03965">
    <property type="entry name" value="Penicillinase_R"/>
    <property type="match status" value="1"/>
</dbReference>
<proteinExistence type="inferred from homology"/>
<dbReference type="InterPro" id="IPR036388">
    <property type="entry name" value="WH-like_DNA-bd_sf"/>
</dbReference>